<sequence>MLNLNIILEATDVLTTLSDTDIGVLLHYEGKLVDALQALQRTVRAVQAVRIETVGSGGTATVSPDSSFSNPASTLQPAEIAAGNKNTHSEVPTSPSGSDNRSPNYTTDGTETEPSSDDKEKSQWPKVVALCSHLNNKERSAAIKEYLSCTPDFGEMCAWKSGDPRITEIAICSSPGNCYDACLRRGLSQRSLAVEFDEWERATHDKSRVRELSEDLKARLKRTGHLETFIQARFKNNEAEAAQVAISHGLKWLVFESIYGHNGVSLVLMLVFSRFRDVKYEDLPQLKKELKDWEDFAIGKSSCLEEWQSSYEGKSSYTKCGLVSDPYAT</sequence>
<dbReference type="EMBL" id="JAPQKO010000007">
    <property type="protein sequence ID" value="KAJ5152430.1"/>
    <property type="molecule type" value="Genomic_DNA"/>
</dbReference>
<evidence type="ECO:0000256" key="1">
    <source>
        <dbReference type="SAM" id="MobiDB-lite"/>
    </source>
</evidence>
<comment type="caution">
    <text evidence="2">The sequence shown here is derived from an EMBL/GenBank/DDBJ whole genome shotgun (WGS) entry which is preliminary data.</text>
</comment>
<accession>A0A9W9HPD4</accession>
<feature type="compositionally biased region" description="Polar residues" evidence="1">
    <location>
        <begin position="84"/>
        <end position="109"/>
    </location>
</feature>
<protein>
    <submittedName>
        <fullName evidence="2">Uncharacterized protein</fullName>
    </submittedName>
</protein>
<reference evidence="2" key="1">
    <citation type="submission" date="2022-11" db="EMBL/GenBank/DDBJ databases">
        <authorList>
            <person name="Petersen C."/>
        </authorList>
    </citation>
    <scope>NUCLEOTIDE SEQUENCE</scope>
    <source>
        <strain evidence="2">IBT 21917</strain>
    </source>
</reference>
<keyword evidence="3" id="KW-1185">Reference proteome</keyword>
<dbReference type="OrthoDB" id="4367723at2759"/>
<evidence type="ECO:0000313" key="2">
    <source>
        <dbReference type="EMBL" id="KAJ5152430.1"/>
    </source>
</evidence>
<reference evidence="2" key="2">
    <citation type="journal article" date="2023" name="IMA Fungus">
        <title>Comparative genomic study of the Penicillium genus elucidates a diverse pangenome and 15 lateral gene transfer events.</title>
        <authorList>
            <person name="Petersen C."/>
            <person name="Sorensen T."/>
            <person name="Nielsen M.R."/>
            <person name="Sondergaard T.E."/>
            <person name="Sorensen J.L."/>
            <person name="Fitzpatrick D.A."/>
            <person name="Frisvad J.C."/>
            <person name="Nielsen K.L."/>
        </authorList>
    </citation>
    <scope>NUCLEOTIDE SEQUENCE</scope>
    <source>
        <strain evidence="2">IBT 21917</strain>
    </source>
</reference>
<proteinExistence type="predicted"/>
<dbReference type="Proteomes" id="UP001146351">
    <property type="component" value="Unassembled WGS sequence"/>
</dbReference>
<name>A0A9W9HPD4_9EURO</name>
<dbReference type="AlphaFoldDB" id="A0A9W9HPD4"/>
<gene>
    <name evidence="2" type="ORF">N7492_009710</name>
</gene>
<organism evidence="2 3">
    <name type="scientific">Penicillium capsulatum</name>
    <dbReference type="NCBI Taxonomy" id="69766"/>
    <lineage>
        <taxon>Eukaryota</taxon>
        <taxon>Fungi</taxon>
        <taxon>Dikarya</taxon>
        <taxon>Ascomycota</taxon>
        <taxon>Pezizomycotina</taxon>
        <taxon>Eurotiomycetes</taxon>
        <taxon>Eurotiomycetidae</taxon>
        <taxon>Eurotiales</taxon>
        <taxon>Aspergillaceae</taxon>
        <taxon>Penicillium</taxon>
    </lineage>
</organism>
<evidence type="ECO:0000313" key="3">
    <source>
        <dbReference type="Proteomes" id="UP001146351"/>
    </source>
</evidence>
<feature type="region of interest" description="Disordered" evidence="1">
    <location>
        <begin position="82"/>
        <end position="122"/>
    </location>
</feature>